<dbReference type="InterPro" id="IPR017853">
    <property type="entry name" value="GH"/>
</dbReference>
<evidence type="ECO:0000256" key="1">
    <source>
        <dbReference type="ARBA" id="ARBA00007806"/>
    </source>
</evidence>
<keyword evidence="4" id="KW-0732">Signal</keyword>
<feature type="chain" id="PRO_5024448222" description="Glycoside hydrolase family 31 TIM barrel domain-containing protein" evidence="4">
    <location>
        <begin position="18"/>
        <end position="292"/>
    </location>
</feature>
<dbReference type="EMBL" id="SEYY01022188">
    <property type="protein sequence ID" value="KAB7495721.1"/>
    <property type="molecule type" value="Genomic_DNA"/>
</dbReference>
<sequence>MKYFLILLLVVIASVQGDNVTDIICPVQGNPDPSTVTEEQCSSYAACEYTSGSCHMKSNEESGYVVASEPVVSTSGIQLGLKKANAENTLFGSDIEELSVDVIYHEDYHVQLKSDDNIYGAYPYYINIEDDDGNTHSVHLENSNALEYSTFLLDGSPAVTVRAIGGILDFHLFFGPTPDDVTVQYTEFIGRPYLPPYWALGFQLSRWGYNSLDEYQVIHDRMIASQIPWDVQYFDIDYMDERRDFTYDHVNFESFPTVVDQLHSENLKLILIKDPAIAIDFDTYPTVQRRKR</sequence>
<comment type="caution">
    <text evidence="6">The sequence shown here is derived from an EMBL/GenBank/DDBJ whole genome shotgun (WGS) entry which is preliminary data.</text>
</comment>
<dbReference type="GO" id="GO:0004558">
    <property type="term" value="F:alpha-1,4-glucosidase activity"/>
    <property type="evidence" value="ECO:0007669"/>
    <property type="project" value="TreeGrafter"/>
</dbReference>
<feature type="domain" description="Glycoside hydrolase family 31 TIM barrel" evidence="5">
    <location>
        <begin position="192"/>
        <end position="289"/>
    </location>
</feature>
<evidence type="ECO:0000256" key="2">
    <source>
        <dbReference type="ARBA" id="ARBA00023180"/>
    </source>
</evidence>
<dbReference type="GO" id="GO:0030246">
    <property type="term" value="F:carbohydrate binding"/>
    <property type="evidence" value="ECO:0007669"/>
    <property type="project" value="InterPro"/>
</dbReference>
<evidence type="ECO:0000259" key="5">
    <source>
        <dbReference type="Pfam" id="PF01055"/>
    </source>
</evidence>
<dbReference type="OrthoDB" id="1334205at2759"/>
<keyword evidence="7" id="KW-1185">Reference proteome</keyword>
<dbReference type="SUPFAM" id="SSF74650">
    <property type="entry name" value="Galactose mutarotase-like"/>
    <property type="match status" value="1"/>
</dbReference>
<feature type="signal peptide" evidence="4">
    <location>
        <begin position="1"/>
        <end position="17"/>
    </location>
</feature>
<proteinExistence type="inferred from homology"/>
<keyword evidence="3" id="KW-0326">Glycosidase</keyword>
<comment type="similarity">
    <text evidence="1 3">Belongs to the glycosyl hydrolase 31 family.</text>
</comment>
<gene>
    <name evidence="6" type="ORF">Anas_05294</name>
</gene>
<reference evidence="6 7" key="1">
    <citation type="journal article" date="2019" name="PLoS Biol.">
        <title>Sex chromosomes control vertical transmission of feminizing Wolbachia symbionts in an isopod.</title>
        <authorList>
            <person name="Becking T."/>
            <person name="Chebbi M.A."/>
            <person name="Giraud I."/>
            <person name="Moumen B."/>
            <person name="Laverre T."/>
            <person name="Caubet Y."/>
            <person name="Peccoud J."/>
            <person name="Gilbert C."/>
            <person name="Cordaux R."/>
        </authorList>
    </citation>
    <scope>NUCLEOTIDE SEQUENCE [LARGE SCALE GENOMIC DNA]</scope>
    <source>
        <strain evidence="6">ANa2</strain>
        <tissue evidence="6">Whole body excluding digestive tract and cuticle</tissue>
    </source>
</reference>
<keyword evidence="3" id="KW-0378">Hydrolase</keyword>
<dbReference type="Gene3D" id="2.60.40.1760">
    <property type="entry name" value="glycosyl hydrolase (family 31)"/>
    <property type="match status" value="1"/>
</dbReference>
<dbReference type="AlphaFoldDB" id="A0A5N5SNS4"/>
<evidence type="ECO:0000313" key="7">
    <source>
        <dbReference type="Proteomes" id="UP000326759"/>
    </source>
</evidence>
<dbReference type="Gene3D" id="3.20.20.80">
    <property type="entry name" value="Glycosidases"/>
    <property type="match status" value="1"/>
</dbReference>
<dbReference type="CDD" id="cd14752">
    <property type="entry name" value="GH31_N"/>
    <property type="match status" value="1"/>
</dbReference>
<name>A0A5N5SNS4_9CRUS</name>
<dbReference type="InterPro" id="IPR000322">
    <property type="entry name" value="Glyco_hydro_31_TIM"/>
</dbReference>
<keyword evidence="2" id="KW-0325">Glycoprotein</keyword>
<dbReference type="PANTHER" id="PTHR22762">
    <property type="entry name" value="ALPHA-GLUCOSIDASE"/>
    <property type="match status" value="1"/>
</dbReference>
<evidence type="ECO:0000256" key="4">
    <source>
        <dbReference type="SAM" id="SignalP"/>
    </source>
</evidence>
<dbReference type="Pfam" id="PF01055">
    <property type="entry name" value="Glyco_hydro_31_2nd"/>
    <property type="match status" value="1"/>
</dbReference>
<protein>
    <recommendedName>
        <fullName evidence="5">Glycoside hydrolase family 31 TIM barrel domain-containing protein</fullName>
    </recommendedName>
</protein>
<dbReference type="Proteomes" id="UP000326759">
    <property type="component" value="Unassembled WGS sequence"/>
</dbReference>
<dbReference type="GO" id="GO:0005975">
    <property type="term" value="P:carbohydrate metabolic process"/>
    <property type="evidence" value="ECO:0007669"/>
    <property type="project" value="InterPro"/>
</dbReference>
<evidence type="ECO:0000256" key="3">
    <source>
        <dbReference type="RuleBase" id="RU361185"/>
    </source>
</evidence>
<evidence type="ECO:0000313" key="6">
    <source>
        <dbReference type="EMBL" id="KAB7495721.1"/>
    </source>
</evidence>
<dbReference type="PANTHER" id="PTHR22762:SF133">
    <property type="entry name" value="P-TYPE DOMAIN-CONTAINING PROTEIN"/>
    <property type="match status" value="1"/>
</dbReference>
<accession>A0A5N5SNS4</accession>
<dbReference type="SUPFAM" id="SSF51445">
    <property type="entry name" value="(Trans)glycosidases"/>
    <property type="match status" value="1"/>
</dbReference>
<organism evidence="6 7">
    <name type="scientific">Armadillidium nasatum</name>
    <dbReference type="NCBI Taxonomy" id="96803"/>
    <lineage>
        <taxon>Eukaryota</taxon>
        <taxon>Metazoa</taxon>
        <taxon>Ecdysozoa</taxon>
        <taxon>Arthropoda</taxon>
        <taxon>Crustacea</taxon>
        <taxon>Multicrustacea</taxon>
        <taxon>Malacostraca</taxon>
        <taxon>Eumalacostraca</taxon>
        <taxon>Peracarida</taxon>
        <taxon>Isopoda</taxon>
        <taxon>Oniscidea</taxon>
        <taxon>Crinocheta</taxon>
        <taxon>Armadillidiidae</taxon>
        <taxon>Armadillidium</taxon>
    </lineage>
</organism>
<dbReference type="InterPro" id="IPR011013">
    <property type="entry name" value="Gal_mutarotase_sf_dom"/>
</dbReference>